<comment type="caution">
    <text evidence="16">The sequence shown here is derived from an EMBL/GenBank/DDBJ whole genome shotgun (WGS) entry which is preliminary data.</text>
</comment>
<comment type="similarity">
    <text evidence="2 13">Belongs to the fatty acid desaturase type 1 family.</text>
</comment>
<keyword evidence="8 13" id="KW-0560">Oxidoreductase</keyword>
<feature type="transmembrane region" description="Helical" evidence="14">
    <location>
        <begin position="44"/>
        <end position="62"/>
    </location>
</feature>
<dbReference type="STRING" id="299467.A0A443SVS1"/>
<evidence type="ECO:0000256" key="11">
    <source>
        <dbReference type="ARBA" id="ARBA00023136"/>
    </source>
</evidence>
<comment type="cofactor">
    <cofactor evidence="13">
        <name>Fe(2+)</name>
        <dbReference type="ChEBI" id="CHEBI:29033"/>
    </cofactor>
</comment>
<evidence type="ECO:0000256" key="2">
    <source>
        <dbReference type="ARBA" id="ARBA00009295"/>
    </source>
</evidence>
<dbReference type="AlphaFoldDB" id="A0A443SVS1"/>
<protein>
    <submittedName>
        <fullName evidence="16">Acyl-CoA Delta(11) desaturase-like isoform X1</fullName>
    </submittedName>
</protein>
<gene>
    <name evidence="16" type="ORF">B4U80_09553</name>
</gene>
<keyword evidence="7 14" id="KW-1133">Transmembrane helix</keyword>
<keyword evidence="11 14" id="KW-0472">Membrane</keyword>
<keyword evidence="4 13" id="KW-0812">Transmembrane</keyword>
<keyword evidence="9" id="KW-0408">Iron</keyword>
<keyword evidence="5" id="KW-0479">Metal-binding</keyword>
<dbReference type="PRINTS" id="PR00075">
    <property type="entry name" value="FACDDSATRASE"/>
</dbReference>
<evidence type="ECO:0000313" key="17">
    <source>
        <dbReference type="Proteomes" id="UP000288716"/>
    </source>
</evidence>
<accession>A0A443SVS1</accession>
<dbReference type="VEuPathDB" id="VectorBase:LDEU000438"/>
<dbReference type="CDD" id="cd03505">
    <property type="entry name" value="Delta9-FADS-like"/>
    <property type="match status" value="1"/>
</dbReference>
<evidence type="ECO:0000256" key="1">
    <source>
        <dbReference type="ARBA" id="ARBA00004141"/>
    </source>
</evidence>
<keyword evidence="3 13" id="KW-0444">Lipid biosynthesis</keyword>
<comment type="subcellular location">
    <subcellularLocation>
        <location evidence="1">Membrane</location>
        <topology evidence="1">Multi-pass membrane protein</topology>
    </subcellularLocation>
</comment>
<dbReference type="PANTHER" id="PTHR11351">
    <property type="entry name" value="ACYL-COA DESATURASE"/>
    <property type="match status" value="1"/>
</dbReference>
<evidence type="ECO:0000256" key="12">
    <source>
        <dbReference type="ARBA" id="ARBA00023160"/>
    </source>
</evidence>
<dbReference type="InterPro" id="IPR001522">
    <property type="entry name" value="FADS-1_CS"/>
</dbReference>
<evidence type="ECO:0000256" key="7">
    <source>
        <dbReference type="ARBA" id="ARBA00022989"/>
    </source>
</evidence>
<evidence type="ECO:0000256" key="14">
    <source>
        <dbReference type="SAM" id="Phobius"/>
    </source>
</evidence>
<dbReference type="Proteomes" id="UP000288716">
    <property type="component" value="Unassembled WGS sequence"/>
</dbReference>
<feature type="transmembrane region" description="Helical" evidence="14">
    <location>
        <begin position="68"/>
        <end position="89"/>
    </location>
</feature>
<feature type="transmembrane region" description="Helical" evidence="14">
    <location>
        <begin position="187"/>
        <end position="206"/>
    </location>
</feature>
<keyword evidence="12 13" id="KW-0275">Fatty acid biosynthesis</keyword>
<dbReference type="GO" id="GO:0005789">
    <property type="term" value="C:endoplasmic reticulum membrane"/>
    <property type="evidence" value="ECO:0007669"/>
    <property type="project" value="TreeGrafter"/>
</dbReference>
<dbReference type="InterPro" id="IPR015876">
    <property type="entry name" value="Acyl-CoA_DS"/>
</dbReference>
<feature type="domain" description="Fatty acid desaturase" evidence="15">
    <location>
        <begin position="72"/>
        <end position="308"/>
    </location>
</feature>
<evidence type="ECO:0000256" key="8">
    <source>
        <dbReference type="ARBA" id="ARBA00023002"/>
    </source>
</evidence>
<evidence type="ECO:0000313" key="16">
    <source>
        <dbReference type="EMBL" id="RWS31607.1"/>
    </source>
</evidence>
<evidence type="ECO:0000256" key="10">
    <source>
        <dbReference type="ARBA" id="ARBA00023098"/>
    </source>
</evidence>
<dbReference type="InterPro" id="IPR005804">
    <property type="entry name" value="FA_desaturase_dom"/>
</dbReference>
<evidence type="ECO:0000259" key="15">
    <source>
        <dbReference type="Pfam" id="PF00487"/>
    </source>
</evidence>
<organism evidence="16 17">
    <name type="scientific">Leptotrombidium deliense</name>
    <dbReference type="NCBI Taxonomy" id="299467"/>
    <lineage>
        <taxon>Eukaryota</taxon>
        <taxon>Metazoa</taxon>
        <taxon>Ecdysozoa</taxon>
        <taxon>Arthropoda</taxon>
        <taxon>Chelicerata</taxon>
        <taxon>Arachnida</taxon>
        <taxon>Acari</taxon>
        <taxon>Acariformes</taxon>
        <taxon>Trombidiformes</taxon>
        <taxon>Prostigmata</taxon>
        <taxon>Anystina</taxon>
        <taxon>Parasitengona</taxon>
        <taxon>Trombiculoidea</taxon>
        <taxon>Trombiculidae</taxon>
        <taxon>Leptotrombidium</taxon>
    </lineage>
</organism>
<evidence type="ECO:0000256" key="4">
    <source>
        <dbReference type="ARBA" id="ARBA00022692"/>
    </source>
</evidence>
<dbReference type="EMBL" id="NCKV01000117">
    <property type="protein sequence ID" value="RWS31607.1"/>
    <property type="molecule type" value="Genomic_DNA"/>
</dbReference>
<proteinExistence type="inferred from homology"/>
<dbReference type="Pfam" id="PF00487">
    <property type="entry name" value="FA_desaturase"/>
    <property type="match status" value="1"/>
</dbReference>
<keyword evidence="10" id="KW-0443">Lipid metabolism</keyword>
<keyword evidence="6" id="KW-0276">Fatty acid metabolism</keyword>
<evidence type="ECO:0000256" key="9">
    <source>
        <dbReference type="ARBA" id="ARBA00023004"/>
    </source>
</evidence>
<dbReference type="GO" id="GO:0006636">
    <property type="term" value="P:unsaturated fatty acid biosynthetic process"/>
    <property type="evidence" value="ECO:0007669"/>
    <property type="project" value="TreeGrafter"/>
</dbReference>
<keyword evidence="17" id="KW-1185">Reference proteome</keyword>
<comment type="domain">
    <text evidence="13">The histidine box domains are involved in binding the catalytic metal ions.</text>
</comment>
<sequence length="408" mass="48323">MDEKQNIKDVSNQKDTKLQIDSVDDYANEIVEDDNYQRKYRWPVVLRFVCLHLCALYGLYLSVTTSKYQSLVFVFVTGYLSGLGLTAGAHRLWSHKAYKAKWPLRLFLTFFNTMAFDDSIYSYVKMHRLHHKYAETVADPHNYNEGFWFSHYGWKMMTRHPKYLEMLKKQDLGDVLDDPFVRYQRKFYIPLVLICCFAIPTFIPFFCWNEDLITAFCICATFRWCVVTHAKATVNSLAHRWGQKPYDKTPGHACENKIVVWLAFGEGFHNFHHAFPWDYKQSELNWQYNMNLSAALIDFAAKLGLAYDLKKASAAMVEHRRKRTGEPMPENIEEPKKRSFCEWVISVMMFFFPIILWCVCRFCFNLVYIQVFGDTDKNIHNFILDFLAVHLLPHLQNYFEYIKSQMQL</sequence>
<feature type="transmembrane region" description="Helical" evidence="14">
    <location>
        <begin position="343"/>
        <end position="367"/>
    </location>
</feature>
<evidence type="ECO:0000256" key="6">
    <source>
        <dbReference type="ARBA" id="ARBA00022832"/>
    </source>
</evidence>
<dbReference type="OrthoDB" id="10260134at2759"/>
<evidence type="ECO:0000256" key="13">
    <source>
        <dbReference type="RuleBase" id="RU000581"/>
    </source>
</evidence>
<dbReference type="GO" id="GO:0004768">
    <property type="term" value="F:stearoyl-CoA 9-desaturase activity"/>
    <property type="evidence" value="ECO:0007669"/>
    <property type="project" value="TreeGrafter"/>
</dbReference>
<dbReference type="GO" id="GO:0005506">
    <property type="term" value="F:iron ion binding"/>
    <property type="evidence" value="ECO:0007669"/>
    <property type="project" value="TreeGrafter"/>
</dbReference>
<evidence type="ECO:0000256" key="3">
    <source>
        <dbReference type="ARBA" id="ARBA00022516"/>
    </source>
</evidence>
<evidence type="ECO:0000256" key="5">
    <source>
        <dbReference type="ARBA" id="ARBA00022723"/>
    </source>
</evidence>
<dbReference type="PANTHER" id="PTHR11351:SF31">
    <property type="entry name" value="DESATURASE 1, ISOFORM A-RELATED"/>
    <property type="match status" value="1"/>
</dbReference>
<dbReference type="PROSITE" id="PS00476">
    <property type="entry name" value="FATTY_ACID_DESATUR_1"/>
    <property type="match status" value="1"/>
</dbReference>
<name>A0A443SVS1_9ACAR</name>
<reference evidence="16 17" key="1">
    <citation type="journal article" date="2018" name="Gigascience">
        <title>Genomes of trombidid mites reveal novel predicted allergens and laterally-transferred genes associated with secondary metabolism.</title>
        <authorList>
            <person name="Dong X."/>
            <person name="Chaisiri K."/>
            <person name="Xia D."/>
            <person name="Armstrong S.D."/>
            <person name="Fang Y."/>
            <person name="Donnelly M.J."/>
            <person name="Kadowaki T."/>
            <person name="McGarry J.W."/>
            <person name="Darby A.C."/>
            <person name="Makepeace B.L."/>
        </authorList>
    </citation>
    <scope>NUCLEOTIDE SEQUENCE [LARGE SCALE GENOMIC DNA]</scope>
    <source>
        <strain evidence="16">UoL-UT</strain>
    </source>
</reference>